<accession>A0ABT9VXK4</accession>
<keyword evidence="2" id="KW-1185">Reference proteome</keyword>
<organism evidence="1 2">
    <name type="scientific">Caldalkalibacillus horti</name>
    <dbReference type="NCBI Taxonomy" id="77523"/>
    <lineage>
        <taxon>Bacteria</taxon>
        <taxon>Bacillati</taxon>
        <taxon>Bacillota</taxon>
        <taxon>Bacilli</taxon>
        <taxon>Bacillales</taxon>
        <taxon>Bacillaceae</taxon>
        <taxon>Caldalkalibacillus</taxon>
    </lineage>
</organism>
<name>A0ABT9VXK4_9BACI</name>
<sequence>MRVSFSILVILVPSLYFGWGGKPTEMGLAIIAGAIAACFINIDKIQRFKGAGFEAEMRRTIEEAYATVDTLKEITKPLIISTIKNLTYGGRYGGIGIDEKHKMKTELNNIAQKLSILDNDIKDAVDTFHKYHALDYISDIEREVYNNNDTDVEIRKRLSELKNYNSDKLPNANELRRVFTGEVIPSSINDIIDDYEYYLKYKRIRNDDL</sequence>
<protein>
    <submittedName>
        <fullName evidence="1">Uncharacterized protein</fullName>
    </submittedName>
</protein>
<evidence type="ECO:0000313" key="1">
    <source>
        <dbReference type="EMBL" id="MDQ0165708.1"/>
    </source>
</evidence>
<evidence type="ECO:0000313" key="2">
    <source>
        <dbReference type="Proteomes" id="UP001235840"/>
    </source>
</evidence>
<comment type="caution">
    <text evidence="1">The sequence shown here is derived from an EMBL/GenBank/DDBJ whole genome shotgun (WGS) entry which is preliminary data.</text>
</comment>
<dbReference type="Proteomes" id="UP001235840">
    <property type="component" value="Unassembled WGS sequence"/>
</dbReference>
<reference evidence="1 2" key="1">
    <citation type="submission" date="2023-07" db="EMBL/GenBank/DDBJ databases">
        <title>Genomic Encyclopedia of Type Strains, Phase IV (KMG-IV): sequencing the most valuable type-strain genomes for metagenomic binning, comparative biology and taxonomic classification.</title>
        <authorList>
            <person name="Goeker M."/>
        </authorList>
    </citation>
    <scope>NUCLEOTIDE SEQUENCE [LARGE SCALE GENOMIC DNA]</scope>
    <source>
        <strain evidence="1 2">DSM 12751</strain>
    </source>
</reference>
<dbReference type="RefSeq" id="WP_307393118.1">
    <property type="nucleotide sequence ID" value="NZ_BAAADK010000011.1"/>
</dbReference>
<dbReference type="EMBL" id="JAUSTY010000005">
    <property type="protein sequence ID" value="MDQ0165708.1"/>
    <property type="molecule type" value="Genomic_DNA"/>
</dbReference>
<gene>
    <name evidence="1" type="ORF">J2S11_001609</name>
</gene>
<proteinExistence type="predicted"/>